<sequence>MERRRKIGTWCRGKKGVCRPCPVGTRVYTIDGQSEKALLSGCIRLQSVYWSPRNACERNLQELVYMWWILLEATNPPDLC</sequence>
<name>A0AAV4SDZ4_CAEEX</name>
<dbReference type="Proteomes" id="UP001054945">
    <property type="component" value="Unassembled WGS sequence"/>
</dbReference>
<protein>
    <submittedName>
        <fullName evidence="1">Uncharacterized protein</fullName>
    </submittedName>
</protein>
<evidence type="ECO:0000313" key="2">
    <source>
        <dbReference type="Proteomes" id="UP001054945"/>
    </source>
</evidence>
<gene>
    <name evidence="1" type="ORF">CEXT_303901</name>
</gene>
<evidence type="ECO:0000313" key="1">
    <source>
        <dbReference type="EMBL" id="GIY32678.1"/>
    </source>
</evidence>
<keyword evidence="2" id="KW-1185">Reference proteome</keyword>
<dbReference type="EMBL" id="BPLR01009531">
    <property type="protein sequence ID" value="GIY32678.1"/>
    <property type="molecule type" value="Genomic_DNA"/>
</dbReference>
<accession>A0AAV4SDZ4</accession>
<comment type="caution">
    <text evidence="1">The sequence shown here is derived from an EMBL/GenBank/DDBJ whole genome shotgun (WGS) entry which is preliminary data.</text>
</comment>
<proteinExistence type="predicted"/>
<organism evidence="1 2">
    <name type="scientific">Caerostris extrusa</name>
    <name type="common">Bark spider</name>
    <name type="synonym">Caerostris bankana</name>
    <dbReference type="NCBI Taxonomy" id="172846"/>
    <lineage>
        <taxon>Eukaryota</taxon>
        <taxon>Metazoa</taxon>
        <taxon>Ecdysozoa</taxon>
        <taxon>Arthropoda</taxon>
        <taxon>Chelicerata</taxon>
        <taxon>Arachnida</taxon>
        <taxon>Araneae</taxon>
        <taxon>Araneomorphae</taxon>
        <taxon>Entelegynae</taxon>
        <taxon>Araneoidea</taxon>
        <taxon>Araneidae</taxon>
        <taxon>Caerostris</taxon>
    </lineage>
</organism>
<reference evidence="1 2" key="1">
    <citation type="submission" date="2021-06" db="EMBL/GenBank/DDBJ databases">
        <title>Caerostris extrusa draft genome.</title>
        <authorList>
            <person name="Kono N."/>
            <person name="Arakawa K."/>
        </authorList>
    </citation>
    <scope>NUCLEOTIDE SEQUENCE [LARGE SCALE GENOMIC DNA]</scope>
</reference>
<dbReference type="AlphaFoldDB" id="A0AAV4SDZ4"/>